<organism evidence="2 3">
    <name type="scientific">Aquisphaera giovannonii</name>
    <dbReference type="NCBI Taxonomy" id="406548"/>
    <lineage>
        <taxon>Bacteria</taxon>
        <taxon>Pseudomonadati</taxon>
        <taxon>Planctomycetota</taxon>
        <taxon>Planctomycetia</taxon>
        <taxon>Isosphaerales</taxon>
        <taxon>Isosphaeraceae</taxon>
        <taxon>Aquisphaera</taxon>
    </lineage>
</organism>
<dbReference type="SUPFAM" id="SSF63829">
    <property type="entry name" value="Calcium-dependent phosphotriesterase"/>
    <property type="match status" value="1"/>
</dbReference>
<dbReference type="EMBL" id="CP042997">
    <property type="protein sequence ID" value="QEH33386.1"/>
    <property type="molecule type" value="Genomic_DNA"/>
</dbReference>
<sequence length="671" mass="71337">MPEMSGRSSTKLEPEQAWTVLTESPLKGLAFAYEAGRILAWDEGSQLYLLNAQGETLCMSRAPQQIVAGAVSAEGSLIALVGEGGDGSLVLLNADFEIEVERPAPFEATFLAIDPHGRFVAVGSRGGAVSFLNRYGGPAGRLETIQPVAHLAFVPDRPFLVGAAAFGMLAGVELNDARGPGRLDPEIAWQDRLLSNVGRLAVSGDGSMVLASCFTHGIQRFDLRGRNEGSYHLGGTVSHAVPDFPGRTIAAATLEGEIAIMNSAGNVRWRDRLARPPIALEIDPLGRYVIYGHSTGEIVRLDLFGAGPGSGKGRTGSAAGDGGRRAGGGTTAPRTATGSVRRPDWTTRAVSSEEQAETAVMAITEDPPCVAMFTSPHRLELFSATGEKLGRGPEVTGVGRILRTAPGWLAAATDRSIALMDLRRSTQRRVDVSLVELTHLVIRPDSFGLATVQERDRVGRLTPSGRWIWKQELRSPVEDLAIGPEGFAALTTNEGELLIFDPAGESSVGARFDPADPPLLIEAPDASQSGVVWISLCRRSQTLSGHELRGRVVWTRNLAWEGWSLSRSGPFAFAAAADGRVQAFDRTGTVAAEGAASGTANEAFTIDERNVPLRIIRKGVHLICMTLDGRVRWRAVGEETLGPFTAGTAGVAALFGQSLAWFATGKEPAQR</sequence>
<name>A0A5B9VYD5_9BACT</name>
<dbReference type="SUPFAM" id="SSF50969">
    <property type="entry name" value="YVTN repeat-like/Quinoprotein amine dehydrogenase"/>
    <property type="match status" value="1"/>
</dbReference>
<protein>
    <recommendedName>
        <fullName evidence="4">Outer membrane protein assembly factor BamB</fullName>
    </recommendedName>
</protein>
<dbReference type="Proteomes" id="UP000324233">
    <property type="component" value="Chromosome"/>
</dbReference>
<dbReference type="AlphaFoldDB" id="A0A5B9VYD5"/>
<proteinExistence type="predicted"/>
<dbReference type="Gene3D" id="2.130.10.10">
    <property type="entry name" value="YVTN repeat-like/Quinoprotein amine dehydrogenase"/>
    <property type="match status" value="1"/>
</dbReference>
<feature type="region of interest" description="Disordered" evidence="1">
    <location>
        <begin position="309"/>
        <end position="356"/>
    </location>
</feature>
<keyword evidence="3" id="KW-1185">Reference proteome</keyword>
<evidence type="ECO:0008006" key="4">
    <source>
        <dbReference type="Google" id="ProtNLM"/>
    </source>
</evidence>
<reference evidence="2 3" key="1">
    <citation type="submission" date="2019-08" db="EMBL/GenBank/DDBJ databases">
        <title>Deep-cultivation of Planctomycetes and their phenomic and genomic characterization uncovers novel biology.</title>
        <authorList>
            <person name="Wiegand S."/>
            <person name="Jogler M."/>
            <person name="Boedeker C."/>
            <person name="Pinto D."/>
            <person name="Vollmers J."/>
            <person name="Rivas-Marin E."/>
            <person name="Kohn T."/>
            <person name="Peeters S.H."/>
            <person name="Heuer A."/>
            <person name="Rast P."/>
            <person name="Oberbeckmann S."/>
            <person name="Bunk B."/>
            <person name="Jeske O."/>
            <person name="Meyerdierks A."/>
            <person name="Storesund J.E."/>
            <person name="Kallscheuer N."/>
            <person name="Luecker S."/>
            <person name="Lage O.M."/>
            <person name="Pohl T."/>
            <person name="Merkel B.J."/>
            <person name="Hornburger P."/>
            <person name="Mueller R.-W."/>
            <person name="Bruemmer F."/>
            <person name="Labrenz M."/>
            <person name="Spormann A.M."/>
            <person name="Op den Camp H."/>
            <person name="Overmann J."/>
            <person name="Amann R."/>
            <person name="Jetten M.S.M."/>
            <person name="Mascher T."/>
            <person name="Medema M.H."/>
            <person name="Devos D.P."/>
            <person name="Kaster A.-K."/>
            <person name="Ovreas L."/>
            <person name="Rohde M."/>
            <person name="Galperin M.Y."/>
            <person name="Jogler C."/>
        </authorList>
    </citation>
    <scope>NUCLEOTIDE SEQUENCE [LARGE SCALE GENOMIC DNA]</scope>
    <source>
        <strain evidence="2 3">OJF2</strain>
    </source>
</reference>
<gene>
    <name evidence="2" type="ORF">OJF2_18870</name>
</gene>
<evidence type="ECO:0000256" key="1">
    <source>
        <dbReference type="SAM" id="MobiDB-lite"/>
    </source>
</evidence>
<dbReference type="KEGG" id="agv:OJF2_18870"/>
<dbReference type="InterPro" id="IPR015943">
    <property type="entry name" value="WD40/YVTN_repeat-like_dom_sf"/>
</dbReference>
<evidence type="ECO:0000313" key="2">
    <source>
        <dbReference type="EMBL" id="QEH33386.1"/>
    </source>
</evidence>
<feature type="compositionally biased region" description="Gly residues" evidence="1">
    <location>
        <begin position="309"/>
        <end position="330"/>
    </location>
</feature>
<dbReference type="OrthoDB" id="210095at2"/>
<dbReference type="InterPro" id="IPR011044">
    <property type="entry name" value="Quino_amine_DH_bsu"/>
</dbReference>
<evidence type="ECO:0000313" key="3">
    <source>
        <dbReference type="Proteomes" id="UP000324233"/>
    </source>
</evidence>
<accession>A0A5B9VYD5</accession>